<dbReference type="InterPro" id="IPR023324">
    <property type="entry name" value="BH2638-like_sf"/>
</dbReference>
<dbReference type="Proteomes" id="UP001139006">
    <property type="component" value="Unassembled WGS sequence"/>
</dbReference>
<dbReference type="EMBL" id="JAIULA010000005">
    <property type="protein sequence ID" value="MCP0886464.1"/>
    <property type="molecule type" value="Genomic_DNA"/>
</dbReference>
<comment type="caution">
    <text evidence="1">The sequence shown here is derived from an EMBL/GenBank/DDBJ whole genome shotgun (WGS) entry which is preliminary data.</text>
</comment>
<organism evidence="1 2">
    <name type="scientific">Ligilactobacillus ubinensis</name>
    <dbReference type="NCBI Taxonomy" id="2876789"/>
    <lineage>
        <taxon>Bacteria</taxon>
        <taxon>Bacillati</taxon>
        <taxon>Bacillota</taxon>
        <taxon>Bacilli</taxon>
        <taxon>Lactobacillales</taxon>
        <taxon>Lactobacillaceae</taxon>
        <taxon>Ligilactobacillus</taxon>
    </lineage>
</organism>
<name>A0A9X2FJI0_9LACO</name>
<dbReference type="InterPro" id="IPR007920">
    <property type="entry name" value="UPF0223"/>
</dbReference>
<dbReference type="Gene3D" id="1.10.220.80">
    <property type="entry name" value="BH2638-like"/>
    <property type="match status" value="1"/>
</dbReference>
<keyword evidence="2" id="KW-1185">Reference proteome</keyword>
<dbReference type="AlphaFoldDB" id="A0A9X2FJI0"/>
<dbReference type="Pfam" id="PF05256">
    <property type="entry name" value="UPF0223"/>
    <property type="match status" value="1"/>
</dbReference>
<accession>A0A9X2FJI0</accession>
<gene>
    <name evidence="1" type="ORF">LB941_03820</name>
</gene>
<evidence type="ECO:0000313" key="2">
    <source>
        <dbReference type="Proteomes" id="UP001139006"/>
    </source>
</evidence>
<reference evidence="1 2" key="1">
    <citation type="journal article" date="2023" name="Int. J. Syst. Evol. Microbiol.">
        <title>Ligilactobacillus ubinensis sp. nov., a novel species isolated from the wild ferment of a durian fruit (Durio zibethinus).</title>
        <authorList>
            <person name="Heng Y.C."/>
            <person name="Menon N."/>
            <person name="Chen B."/>
            <person name="Loo B.Z.L."/>
            <person name="Wong G.W.J."/>
            <person name="Lim A.C.H."/>
            <person name="Silvaraju S."/>
            <person name="Kittelmann S."/>
        </authorList>
    </citation>
    <scope>NUCLEOTIDE SEQUENCE [LARGE SCALE GENOMIC DNA]</scope>
    <source>
        <strain evidence="1 2">WILCCON 0076</strain>
    </source>
</reference>
<proteinExistence type="predicted"/>
<sequence length="93" mass="10841">MAELRADVSYPLLPEWTTEEIIKVSNFYAMVEKANTSSVLKQEFINQYKDYCKVVPAIMTRKQLDRQFEEATGFSIYKTTKAIEMCPDTKFKV</sequence>
<dbReference type="SUPFAM" id="SSF158504">
    <property type="entry name" value="BH2638-like"/>
    <property type="match status" value="1"/>
</dbReference>
<protein>
    <submittedName>
        <fullName evidence="1">UPF0223 family protein</fullName>
    </submittedName>
</protein>
<evidence type="ECO:0000313" key="1">
    <source>
        <dbReference type="EMBL" id="MCP0886464.1"/>
    </source>
</evidence>
<dbReference type="RefSeq" id="WP_253359607.1">
    <property type="nucleotide sequence ID" value="NZ_JAIULA010000005.1"/>
</dbReference>
<dbReference type="NCBIfam" id="NF003353">
    <property type="entry name" value="PRK04387.1"/>
    <property type="match status" value="1"/>
</dbReference>